<dbReference type="KEGG" id="psty:BFS30_17190"/>
<dbReference type="InterPro" id="IPR009081">
    <property type="entry name" value="PP-bd_ACP"/>
</dbReference>
<evidence type="ECO:0000259" key="6">
    <source>
        <dbReference type="PROSITE" id="PS50075"/>
    </source>
</evidence>
<dbReference type="Pfam" id="PF00668">
    <property type="entry name" value="Condensation"/>
    <property type="match status" value="1"/>
</dbReference>
<dbReference type="InterPro" id="IPR023213">
    <property type="entry name" value="CAT-like_dom_sf"/>
</dbReference>
<dbReference type="OrthoDB" id="9778690at2"/>
<dbReference type="CDD" id="cd00833">
    <property type="entry name" value="PKS"/>
    <property type="match status" value="1"/>
</dbReference>
<name>A0A1D7QJA7_9SPHI</name>
<dbReference type="Gene3D" id="3.40.50.720">
    <property type="entry name" value="NAD(P)-binding Rossmann-like Domain"/>
    <property type="match status" value="1"/>
</dbReference>
<gene>
    <name evidence="8" type="ORF">BFS30_17190</name>
</gene>
<dbReference type="PROSITE" id="PS00455">
    <property type="entry name" value="AMP_BINDING"/>
    <property type="match status" value="1"/>
</dbReference>
<dbReference type="Gene3D" id="1.10.1200.10">
    <property type="entry name" value="ACP-like"/>
    <property type="match status" value="2"/>
</dbReference>
<dbReference type="InterPro" id="IPR016036">
    <property type="entry name" value="Malonyl_transacylase_ACP-bd"/>
</dbReference>
<dbReference type="Pfam" id="PF22621">
    <property type="entry name" value="CurL-like_PKS_C"/>
    <property type="match status" value="1"/>
</dbReference>
<dbReference type="InterPro" id="IPR016035">
    <property type="entry name" value="Acyl_Trfase/lysoPLipase"/>
</dbReference>
<dbReference type="PROSITE" id="PS52004">
    <property type="entry name" value="KS3_2"/>
    <property type="match status" value="1"/>
</dbReference>
<feature type="domain" description="Ketosynthase family 3 (KS3)" evidence="7">
    <location>
        <begin position="8"/>
        <end position="431"/>
    </location>
</feature>
<dbReference type="Pfam" id="PF02801">
    <property type="entry name" value="Ketoacyl-synt_C"/>
    <property type="match status" value="1"/>
</dbReference>
<dbReference type="InterPro" id="IPR050091">
    <property type="entry name" value="PKS_NRPS_Biosynth_Enz"/>
</dbReference>
<accession>A0A1D7QJA7</accession>
<comment type="similarity">
    <text evidence="5">In the C-terminal section; belongs to the NRP synthetase family.</text>
</comment>
<dbReference type="SMART" id="SM00825">
    <property type="entry name" value="PKS_KS"/>
    <property type="match status" value="1"/>
</dbReference>
<dbReference type="InterPro" id="IPR020841">
    <property type="entry name" value="PKS_Beta-ketoAc_synthase_dom"/>
</dbReference>
<dbReference type="CDD" id="cd08953">
    <property type="entry name" value="KR_2_SDR_x"/>
    <property type="match status" value="1"/>
</dbReference>
<keyword evidence="9" id="KW-1185">Reference proteome</keyword>
<dbReference type="InterPro" id="IPR006162">
    <property type="entry name" value="Ppantetheine_attach_site"/>
</dbReference>
<dbReference type="PANTHER" id="PTHR43775:SF51">
    <property type="entry name" value="INACTIVE PHENOLPHTHIOCEROL SYNTHESIS POLYKETIDE SYNTHASE TYPE I PKS1-RELATED"/>
    <property type="match status" value="1"/>
</dbReference>
<dbReference type="Pfam" id="PF00698">
    <property type="entry name" value="Acyl_transf_1"/>
    <property type="match status" value="1"/>
</dbReference>
<dbReference type="InterPro" id="IPR036736">
    <property type="entry name" value="ACP-like_sf"/>
</dbReference>
<dbReference type="GO" id="GO:0031177">
    <property type="term" value="F:phosphopantetheine binding"/>
    <property type="evidence" value="ECO:0007669"/>
    <property type="project" value="InterPro"/>
</dbReference>
<dbReference type="PROSITE" id="PS50075">
    <property type="entry name" value="CARRIER"/>
    <property type="match status" value="2"/>
</dbReference>
<organism evidence="8 9">
    <name type="scientific">Pedobacter steynii</name>
    <dbReference type="NCBI Taxonomy" id="430522"/>
    <lineage>
        <taxon>Bacteria</taxon>
        <taxon>Pseudomonadati</taxon>
        <taxon>Bacteroidota</taxon>
        <taxon>Sphingobacteriia</taxon>
        <taxon>Sphingobacteriales</taxon>
        <taxon>Sphingobacteriaceae</taxon>
        <taxon>Pedobacter</taxon>
    </lineage>
</organism>
<dbReference type="Gene3D" id="3.30.70.250">
    <property type="entry name" value="Malonyl-CoA ACP transacylase, ACP-binding"/>
    <property type="match status" value="1"/>
</dbReference>
<dbReference type="Gene3D" id="3.30.559.30">
    <property type="entry name" value="Nonribosomal peptide synthetase, condensation domain"/>
    <property type="match status" value="1"/>
</dbReference>
<dbReference type="InterPro" id="IPR001242">
    <property type="entry name" value="Condensation_dom"/>
</dbReference>
<dbReference type="InterPro" id="IPR016039">
    <property type="entry name" value="Thiolase-like"/>
</dbReference>
<dbReference type="SUPFAM" id="SSF47336">
    <property type="entry name" value="ACP-like"/>
    <property type="match status" value="2"/>
</dbReference>
<dbReference type="PROSITE" id="PS00606">
    <property type="entry name" value="KS3_1"/>
    <property type="match status" value="1"/>
</dbReference>
<dbReference type="InterPro" id="IPR010071">
    <property type="entry name" value="AA_adenyl_dom"/>
</dbReference>
<dbReference type="Gene3D" id="3.30.70.3290">
    <property type="match status" value="1"/>
</dbReference>
<dbReference type="InterPro" id="IPR020845">
    <property type="entry name" value="AMP-binding_CS"/>
</dbReference>
<dbReference type="SUPFAM" id="SSF53901">
    <property type="entry name" value="Thiolase-like"/>
    <property type="match status" value="1"/>
</dbReference>
<dbReference type="SUPFAM" id="SSF55048">
    <property type="entry name" value="Probable ACP-binding domain of malonyl-CoA ACP transacylase"/>
    <property type="match status" value="1"/>
</dbReference>
<keyword evidence="4" id="KW-0808">Transferase</keyword>
<dbReference type="Pfam" id="PF00109">
    <property type="entry name" value="ketoacyl-synt"/>
    <property type="match status" value="1"/>
</dbReference>
<comment type="cofactor">
    <cofactor evidence="1">
        <name>pantetheine 4'-phosphate</name>
        <dbReference type="ChEBI" id="CHEBI:47942"/>
    </cofactor>
</comment>
<reference evidence="8 9" key="1">
    <citation type="submission" date="2016-08" db="EMBL/GenBank/DDBJ databases">
        <authorList>
            <person name="Seilhamer J.J."/>
        </authorList>
    </citation>
    <scope>NUCLEOTIDE SEQUENCE [LARGE SCALE GENOMIC DNA]</scope>
    <source>
        <strain evidence="8 9">DX4</strain>
    </source>
</reference>
<dbReference type="EMBL" id="CP017141">
    <property type="protein sequence ID" value="AOM78757.1"/>
    <property type="molecule type" value="Genomic_DNA"/>
</dbReference>
<dbReference type="CDD" id="cd05930">
    <property type="entry name" value="A_NRPS"/>
    <property type="match status" value="1"/>
</dbReference>
<evidence type="ECO:0000256" key="2">
    <source>
        <dbReference type="ARBA" id="ARBA00022450"/>
    </source>
</evidence>
<dbReference type="InterPro" id="IPR020806">
    <property type="entry name" value="PKS_PP-bd"/>
</dbReference>
<dbReference type="SUPFAM" id="SSF52777">
    <property type="entry name" value="CoA-dependent acyltransferases"/>
    <property type="match status" value="2"/>
</dbReference>
<dbReference type="Gene3D" id="3.30.559.10">
    <property type="entry name" value="Chloramphenicol acetyltransferase-like domain"/>
    <property type="match status" value="1"/>
</dbReference>
<dbReference type="InterPro" id="IPR045851">
    <property type="entry name" value="AMP-bd_C_sf"/>
</dbReference>
<feature type="domain" description="Carrier" evidence="6">
    <location>
        <begin position="1420"/>
        <end position="1495"/>
    </location>
</feature>
<dbReference type="InterPro" id="IPR049490">
    <property type="entry name" value="C883_1060-like_KR_N"/>
</dbReference>
<evidence type="ECO:0000313" key="8">
    <source>
        <dbReference type="EMBL" id="AOM78757.1"/>
    </source>
</evidence>
<dbReference type="InterPro" id="IPR000873">
    <property type="entry name" value="AMP-dep_synth/lig_dom"/>
</dbReference>
<dbReference type="Gene3D" id="3.40.366.10">
    <property type="entry name" value="Malonyl-Coenzyme A Acyl Carrier Protein, domain 2"/>
    <property type="match status" value="1"/>
</dbReference>
<dbReference type="InterPro" id="IPR014030">
    <property type="entry name" value="Ketoacyl_synth_N"/>
</dbReference>
<dbReference type="Pfam" id="PF08659">
    <property type="entry name" value="KR"/>
    <property type="match status" value="1"/>
</dbReference>
<dbReference type="Gene3D" id="3.30.300.30">
    <property type="match status" value="1"/>
</dbReference>
<dbReference type="GO" id="GO:0004315">
    <property type="term" value="F:3-oxoacyl-[acyl-carrier-protein] synthase activity"/>
    <property type="evidence" value="ECO:0007669"/>
    <property type="project" value="InterPro"/>
</dbReference>
<dbReference type="Pfam" id="PF21394">
    <property type="entry name" value="Beta-ketacyl_N"/>
    <property type="match status" value="1"/>
</dbReference>
<evidence type="ECO:0000256" key="5">
    <source>
        <dbReference type="ARBA" id="ARBA00029443"/>
    </source>
</evidence>
<dbReference type="Gene3D" id="3.40.50.980">
    <property type="match status" value="2"/>
</dbReference>
<dbReference type="PANTHER" id="PTHR43775">
    <property type="entry name" value="FATTY ACID SYNTHASE"/>
    <property type="match status" value="1"/>
</dbReference>
<evidence type="ECO:0000259" key="7">
    <source>
        <dbReference type="PROSITE" id="PS52004"/>
    </source>
</evidence>
<evidence type="ECO:0000256" key="1">
    <source>
        <dbReference type="ARBA" id="ARBA00001957"/>
    </source>
</evidence>
<dbReference type="Pfam" id="PF00550">
    <property type="entry name" value="PP-binding"/>
    <property type="match status" value="2"/>
</dbReference>
<evidence type="ECO:0000313" key="9">
    <source>
        <dbReference type="Proteomes" id="UP000094313"/>
    </source>
</evidence>
<dbReference type="NCBIfam" id="TIGR01733">
    <property type="entry name" value="AA-adenyl-dom"/>
    <property type="match status" value="1"/>
</dbReference>
<dbReference type="Proteomes" id="UP000094313">
    <property type="component" value="Chromosome"/>
</dbReference>
<evidence type="ECO:0008006" key="10">
    <source>
        <dbReference type="Google" id="ProtNLM"/>
    </source>
</evidence>
<dbReference type="InterPro" id="IPR001227">
    <property type="entry name" value="Ac_transferase_dom_sf"/>
</dbReference>
<dbReference type="InterPro" id="IPR057326">
    <property type="entry name" value="KR_dom"/>
</dbReference>
<dbReference type="InterPro" id="IPR036291">
    <property type="entry name" value="NAD(P)-bd_dom_sf"/>
</dbReference>
<dbReference type="SUPFAM" id="SSF51735">
    <property type="entry name" value="NAD(P)-binding Rossmann-fold domains"/>
    <property type="match status" value="2"/>
</dbReference>
<feature type="domain" description="Carrier" evidence="6">
    <location>
        <begin position="2458"/>
        <end position="2535"/>
    </location>
</feature>
<dbReference type="RefSeq" id="WP_069380421.1">
    <property type="nucleotide sequence ID" value="NZ_CP017141.1"/>
</dbReference>
<dbReference type="SMART" id="SM00827">
    <property type="entry name" value="PKS_AT"/>
    <property type="match status" value="1"/>
</dbReference>
<dbReference type="SMART" id="SM00823">
    <property type="entry name" value="PKS_PP"/>
    <property type="match status" value="2"/>
</dbReference>
<dbReference type="Pfam" id="PF00501">
    <property type="entry name" value="AMP-binding"/>
    <property type="match status" value="1"/>
</dbReference>
<dbReference type="Gene3D" id="3.40.47.10">
    <property type="match status" value="1"/>
</dbReference>
<dbReference type="GO" id="GO:0006633">
    <property type="term" value="P:fatty acid biosynthetic process"/>
    <property type="evidence" value="ECO:0007669"/>
    <property type="project" value="InterPro"/>
</dbReference>
<dbReference type="InterPro" id="IPR013968">
    <property type="entry name" value="PKS_KR"/>
</dbReference>
<keyword evidence="3" id="KW-0597">Phosphoprotein</keyword>
<dbReference type="SMART" id="SM00822">
    <property type="entry name" value="PKS_KR"/>
    <property type="match status" value="1"/>
</dbReference>
<keyword evidence="2" id="KW-0596">Phosphopantetheine</keyword>
<dbReference type="Gene3D" id="2.30.38.10">
    <property type="entry name" value="Luciferase, Domain 3"/>
    <property type="match status" value="1"/>
</dbReference>
<protein>
    <recommendedName>
        <fullName evidence="10">Amino acid adenylation domain-containing protein</fullName>
    </recommendedName>
</protein>
<dbReference type="SUPFAM" id="SSF56801">
    <property type="entry name" value="Acetyl-CoA synthetase-like"/>
    <property type="match status" value="1"/>
</dbReference>
<dbReference type="InterPro" id="IPR014043">
    <property type="entry name" value="Acyl_transferase_dom"/>
</dbReference>
<dbReference type="InterPro" id="IPR014031">
    <property type="entry name" value="Ketoacyl_synth_C"/>
</dbReference>
<dbReference type="PROSITE" id="PS00012">
    <property type="entry name" value="PHOSPHOPANTETHEINE"/>
    <property type="match status" value="1"/>
</dbReference>
<dbReference type="GO" id="GO:0004312">
    <property type="term" value="F:fatty acid synthase activity"/>
    <property type="evidence" value="ECO:0007669"/>
    <property type="project" value="TreeGrafter"/>
</dbReference>
<proteinExistence type="inferred from homology"/>
<dbReference type="InterPro" id="IPR018201">
    <property type="entry name" value="Ketoacyl_synth_AS"/>
</dbReference>
<sequence>MAKSDVNGLEIAIIGYSGKFNNCVNAEEYWNKLFNGEETFHNYSNEELAESGIAEDIYNSSSYVKVKGVLQDKECFDPQFFGYTPAEANIMDPQIRIFHEIVWSGLEMAGCSPEKTNKRIGLYASASDNNLWQSIMSLSGNPDSGELETSYLSNKDHLCSLVSYKLNLKGPAIFTQTACSSSLVAVHQAVRALLTGDCEIAVAGGVSASLLDKGGYQYQENLIFSSDGHCRAFDSGADGTLKGEGGGVVILKKYKDAVKDGDTIHAIIKGTSVNNDGSDKIGFTAPGIQGQRRVIKSALQLAGVDPNSITYIETHGTATRLGDPIEFKALNDGYGQTGSHRSPIGSVKTNIGHLDSAAGIASLIKVILMMKYRKIPASLHFKSPNPEIDFENSSFYVNQELQDWESPYAKLRAGISSFGIGGTNCHIIVEEAVQISEASNNASSSCTINLSAKSSKKLHDAGLLLADHLRNHPSIRLSDLSYTLNCGRTDFNYRTSITASGTEEFVQKLSEKLVVSNIQEKSPGRPHCVFMFSGQGAQYVEMGRDLYEKYPFFRQQMDECFELIKRHHGILLKEEIYRNGNSAELKINDTLYTQLSLFTVSYAMAKFLIAIGIKPDALIGHSIGEYAGAVISEMISLDEAIQIIGKRALLMQNTERGEMYVVFTNEKELKDLLPPDLSIAAINGEEVVVISGNKISMSEFIETLNSKHIIAKKLNTSHAFHSSMMDEILEEYRLFLENYNFKRGKIPLISNISGKFLDTGRDATYWSKHLRDTVLFGDGLKTLIAAGNTHFVEVGPGNQLVKLVEQLMVTETVMPVNTLRTASQTVQDDDLLHQNIAKLWMNGWPVEWSRCYEGMAVKKIPLPIYAFERMRFPLQIDLQKLVGNLYFSYLTPAENSKNWLYESTWTKDESDIQILNPKSEKKNLMVFCDDKGVAELALEKSGIDFNALIKIRIGDRYEKINPLSYVVNCHNLDEYSRLVEDLKSDGYEKADVIHAFGLDDFPVSLDDGMFRGYLSLVFLIKSLSDHQLEHERNVMVLASEIVRINPDDQINPVKAMLLGALKIISVEHDNLNCKLIDFDKNDTPVSSMIREVWSKKDGQISVAYRKNSRFIPSIAAIKVNGAFKDPLKNQGCYLITGGLGGMGLSIAHDLALKEKAKLTLISRRDFPIESERKAWVDKYGKEDVISRIIYQIWDMERNGAEVLVICANVADKLQMQHAIRLAEGRFGKINGLIWSAGVIDYDGVIRRRTRDQFIDNIKLKVHGLLIAEQLLNFDELDFIVLFSSAGNLYYKEKFGQVAYNVANEFTDAFARSNDAKYRISVINWCDWKNAGMTVDGLKKRDAGITQEDINTFLKDGLTNEEGVKVFRHCLTNPESAYIISKKNLTGFYNQKNEEQTEKVEVVDLIENSFERPELITPFIAPSTKTEILLSNLCCTLFGLNRVGINDDFLELGGDSLKAVKYINQIKKELNVRISLGDFFSNPTILLLSKVINLKLDPGEISETDQQQADLSDNCLLLPAQNRIFILDRLNPLQTIHNQIFTFKTKPISKAKLNYAIGLLIEKHDVLRASFDLEGAYPSQSFGNHITAEIENYSILQEDELDAIMKQFERPFNLSVPPLFRIGYVTNTSGDDFLLVDIHHIISDGVSNKVFLTDLFCSLDGVKSTEKSSDFRSYIHQFYAAEMQEEIKAEEQHWLNKFKDYSQLNGLMLDHPRKANDQKTGKRHRFTIPADLSLLAINAAKNEGVTLFTYTLSALYVLLRKLTGESEVIIGTTHFGRDIIGFENTMGMFIETIPLRNTIDDEMVFQVFLNQIKNNTYEDFDNRKFPFEELIAKLELPKDRKRNPLFDVVFSSDNIGETVVEQPDHHTVLNYVEHGNVKVGFDLLFTFSLHQNELSFCFEYNSSLFEEQTISLYSAYYRHILHQILEKPNLQIKEVNLLLPNNEESYPDMVLRGKETVQTSASLIFSEFCKVAEEAKDNIAIHFDGRQMTYGQLIKEVNKLSDYLIDSCNIKEGDRVAIYLPKSAYLIIAILASIKSRAVFVPIDISLPEERVKYIMENSAASVALTLADYMFDLTYFQGTVFCMDIQLAELPVNDERVYQGELTDGAYILFTSGSTGYPKGVKVAQNSLANYISWANEFYFDQQQFDLPLFTSISFDFTLTSIFSPLLRGAAVYVFSDDHAVDDCLKKIFQSDIKAVKATPAHIDMLSSLNLTSTSLDIVILGGEELLPKQISFLKQLNRNIRIFNEYGPTEATVACTAILIEDENELITVGSPVDNTQIYILDEQYNLLPSNVPGEIFIAGGCLAEGYLNEENTRMSFIELPTDPKVRVYKSGDKGLLNSANRLVYMGRIVKNDQVKIRGYRIELKEIEKIFSEIENVDRAIALVKKLNNEDTLVAYYLAKERLDERKIKAVLTRYLPNQMIPGIIIWLKEFPININGKVDYNLFPDPVIKKSSSYIPPVYEIEIRLVEIWSDVLNIEKENIGVNDGFFAMGGNSLKVVLLSQKIEDAFGISIQVAELFDHDTINTFINKFLKDFNKNNATVNALDNLES</sequence>
<evidence type="ECO:0000256" key="3">
    <source>
        <dbReference type="ARBA" id="ARBA00022553"/>
    </source>
</evidence>
<evidence type="ECO:0000256" key="4">
    <source>
        <dbReference type="ARBA" id="ARBA00022679"/>
    </source>
</evidence>
<dbReference type="SUPFAM" id="SSF52151">
    <property type="entry name" value="FabD/lysophospholipase-like"/>
    <property type="match status" value="1"/>
</dbReference>